<protein>
    <submittedName>
        <fullName evidence="1">Uncharacterized protein</fullName>
    </submittedName>
</protein>
<evidence type="ECO:0000313" key="2">
    <source>
        <dbReference type="Proteomes" id="UP000190897"/>
    </source>
</evidence>
<proteinExistence type="predicted"/>
<dbReference type="EMBL" id="FUZA01000001">
    <property type="protein sequence ID" value="SKB42434.1"/>
    <property type="molecule type" value="Genomic_DNA"/>
</dbReference>
<keyword evidence="2" id="KW-1185">Reference proteome</keyword>
<sequence>MEGSIIIFELASQSSIGTWQAKVQRPSICTIQVPQLPMPQQSPNPEILIQSEINAIKDKYFLSRVWT</sequence>
<dbReference type="Proteomes" id="UP000190897">
    <property type="component" value="Unassembled WGS sequence"/>
</dbReference>
<accession>A0A1T5B598</accession>
<name>A0A1T5B598_9BACT</name>
<organism evidence="1 2">
    <name type="scientific">Dyadobacter psychrophilus</name>
    <dbReference type="NCBI Taxonomy" id="651661"/>
    <lineage>
        <taxon>Bacteria</taxon>
        <taxon>Pseudomonadati</taxon>
        <taxon>Bacteroidota</taxon>
        <taxon>Cytophagia</taxon>
        <taxon>Cytophagales</taxon>
        <taxon>Spirosomataceae</taxon>
        <taxon>Dyadobacter</taxon>
    </lineage>
</organism>
<reference evidence="2" key="1">
    <citation type="submission" date="2017-02" db="EMBL/GenBank/DDBJ databases">
        <authorList>
            <person name="Varghese N."/>
            <person name="Submissions S."/>
        </authorList>
    </citation>
    <scope>NUCLEOTIDE SEQUENCE [LARGE SCALE GENOMIC DNA]</scope>
    <source>
        <strain evidence="2">DSM 22270</strain>
    </source>
</reference>
<dbReference type="AlphaFoldDB" id="A0A1T5B598"/>
<gene>
    <name evidence="1" type="ORF">SAMN05660293_00003</name>
</gene>
<evidence type="ECO:0000313" key="1">
    <source>
        <dbReference type="EMBL" id="SKB42434.1"/>
    </source>
</evidence>